<dbReference type="RefSeq" id="WP_004353379.1">
    <property type="nucleotide sequence ID" value="NZ_AEXO01000067.1"/>
</dbReference>
<dbReference type="Proteomes" id="UP000003155">
    <property type="component" value="Unassembled WGS sequence"/>
</dbReference>
<keyword evidence="1" id="KW-0472">Membrane</keyword>
<gene>
    <name evidence="2" type="ORF">HMPREF9303_1337</name>
</gene>
<evidence type="ECO:0000313" key="2">
    <source>
        <dbReference type="EMBL" id="EGC86343.1"/>
    </source>
</evidence>
<dbReference type="AlphaFoldDB" id="F0H7A4"/>
<dbReference type="PANTHER" id="PTHR34980">
    <property type="entry name" value="INNER MEMBRANE PROTEIN-RELATED-RELATED"/>
    <property type="match status" value="1"/>
</dbReference>
<name>F0H7A4_9BACT</name>
<reference evidence="2 3" key="1">
    <citation type="submission" date="2011-02" db="EMBL/GenBank/DDBJ databases">
        <authorList>
            <person name="Durkin A.S."/>
            <person name="Madupu R."/>
            <person name="Torralba M."/>
            <person name="Gillis M."/>
            <person name="Methe B."/>
            <person name="Sutton G."/>
            <person name="Nelson K.E."/>
        </authorList>
    </citation>
    <scope>NUCLEOTIDE SEQUENCE [LARGE SCALE GENOMIC DNA]</scope>
    <source>
        <strain evidence="2 3">CRIS 18C-A</strain>
    </source>
</reference>
<accession>F0H7A4</accession>
<sequence>MSQMKELPQVGFSEAAQNFFKKCFQFKGRIRRSEYWWGALTVAIASAVLSLIPFVGWVALIFLAIGGISMLFRRLHDTGRSGWWWGCQTIIGLVAGALFFSAIDFHAYMMAAQSQDATEMMRVLSAGMTGGAGIFALLLYLVNGALGIVIFVFTLLDSKPEANKYGESPKYVVEQTEE</sequence>
<feature type="transmembrane region" description="Helical" evidence="1">
    <location>
        <begin position="35"/>
        <end position="63"/>
    </location>
</feature>
<protein>
    <recommendedName>
        <fullName evidence="4">DUF805 domain-containing protein</fullName>
    </recommendedName>
</protein>
<comment type="caution">
    <text evidence="2">The sequence shown here is derived from an EMBL/GenBank/DDBJ whole genome shotgun (WGS) entry which is preliminary data.</text>
</comment>
<dbReference type="InterPro" id="IPR008523">
    <property type="entry name" value="DUF805"/>
</dbReference>
<evidence type="ECO:0000256" key="1">
    <source>
        <dbReference type="SAM" id="Phobius"/>
    </source>
</evidence>
<evidence type="ECO:0008006" key="4">
    <source>
        <dbReference type="Google" id="ProtNLM"/>
    </source>
</evidence>
<keyword evidence="1" id="KW-0812">Transmembrane</keyword>
<keyword evidence="3" id="KW-1185">Reference proteome</keyword>
<dbReference type="EMBL" id="AEXO01000067">
    <property type="protein sequence ID" value="EGC86343.1"/>
    <property type="molecule type" value="Genomic_DNA"/>
</dbReference>
<dbReference type="GO" id="GO:0005886">
    <property type="term" value="C:plasma membrane"/>
    <property type="evidence" value="ECO:0007669"/>
    <property type="project" value="TreeGrafter"/>
</dbReference>
<evidence type="ECO:0000313" key="3">
    <source>
        <dbReference type="Proteomes" id="UP000003155"/>
    </source>
</evidence>
<keyword evidence="1" id="KW-1133">Transmembrane helix</keyword>
<feature type="transmembrane region" description="Helical" evidence="1">
    <location>
        <begin position="83"/>
        <end position="103"/>
    </location>
</feature>
<dbReference type="PANTHER" id="PTHR34980:SF2">
    <property type="entry name" value="INNER MEMBRANE PROTEIN YHAH-RELATED"/>
    <property type="match status" value="1"/>
</dbReference>
<organism evidence="2 3">
    <name type="scientific">Prevotella denticola CRIS 18C-A</name>
    <dbReference type="NCBI Taxonomy" id="944557"/>
    <lineage>
        <taxon>Bacteria</taxon>
        <taxon>Pseudomonadati</taxon>
        <taxon>Bacteroidota</taxon>
        <taxon>Bacteroidia</taxon>
        <taxon>Bacteroidales</taxon>
        <taxon>Prevotellaceae</taxon>
        <taxon>Prevotella</taxon>
    </lineage>
</organism>
<feature type="transmembrane region" description="Helical" evidence="1">
    <location>
        <begin position="123"/>
        <end position="156"/>
    </location>
</feature>
<proteinExistence type="predicted"/>
<dbReference type="Pfam" id="PF05656">
    <property type="entry name" value="DUF805"/>
    <property type="match status" value="1"/>
</dbReference>